<dbReference type="EMBL" id="JAFJYH010000166">
    <property type="protein sequence ID" value="KAG4417027.1"/>
    <property type="molecule type" value="Genomic_DNA"/>
</dbReference>
<keyword evidence="2" id="KW-1185">Reference proteome</keyword>
<evidence type="ECO:0000313" key="1">
    <source>
        <dbReference type="EMBL" id="KAG4417027.1"/>
    </source>
</evidence>
<comment type="caution">
    <text evidence="1">The sequence shown here is derived from an EMBL/GenBank/DDBJ whole genome shotgun (WGS) entry which is preliminary data.</text>
</comment>
<name>A0A8H7W6E2_9HELO</name>
<accession>A0A8H7W6E2</accession>
<reference evidence="1" key="1">
    <citation type="submission" date="2021-02" db="EMBL/GenBank/DDBJ databases">
        <title>Genome sequence Cadophora malorum strain M34.</title>
        <authorList>
            <person name="Stefanovic E."/>
            <person name="Vu D."/>
            <person name="Scully C."/>
            <person name="Dijksterhuis J."/>
            <person name="Roader J."/>
            <person name="Houbraken J."/>
        </authorList>
    </citation>
    <scope>NUCLEOTIDE SEQUENCE</scope>
    <source>
        <strain evidence="1">M34</strain>
    </source>
</reference>
<protein>
    <submittedName>
        <fullName evidence="1">Uncharacterized protein</fullName>
    </submittedName>
</protein>
<dbReference type="Proteomes" id="UP000664132">
    <property type="component" value="Unassembled WGS sequence"/>
</dbReference>
<dbReference type="OrthoDB" id="2195431at2759"/>
<evidence type="ECO:0000313" key="2">
    <source>
        <dbReference type="Proteomes" id="UP000664132"/>
    </source>
</evidence>
<gene>
    <name evidence="1" type="ORF">IFR04_009803</name>
</gene>
<organism evidence="1 2">
    <name type="scientific">Cadophora malorum</name>
    <dbReference type="NCBI Taxonomy" id="108018"/>
    <lineage>
        <taxon>Eukaryota</taxon>
        <taxon>Fungi</taxon>
        <taxon>Dikarya</taxon>
        <taxon>Ascomycota</taxon>
        <taxon>Pezizomycotina</taxon>
        <taxon>Leotiomycetes</taxon>
        <taxon>Helotiales</taxon>
        <taxon>Ploettnerulaceae</taxon>
        <taxon>Cadophora</taxon>
    </lineage>
</organism>
<sequence>MESISSPSLPPTSDPALYDDWEAHFGPAILPSSTNSDDFEALHLVQQEKIIEKNKLGEVIQHRAWPLGETFRSELDHIDGTI</sequence>
<proteinExistence type="predicted"/>
<dbReference type="AlphaFoldDB" id="A0A8H7W6E2"/>